<dbReference type="InterPro" id="IPR058534">
    <property type="entry name" value="YjdF"/>
</dbReference>
<keyword evidence="1" id="KW-0812">Transmembrane</keyword>
<organism evidence="2 3">
    <name type="scientific">Allokutzneria albata</name>
    <name type="common">Kibdelosporangium albatum</name>
    <dbReference type="NCBI Taxonomy" id="211114"/>
    <lineage>
        <taxon>Bacteria</taxon>
        <taxon>Bacillati</taxon>
        <taxon>Actinomycetota</taxon>
        <taxon>Actinomycetes</taxon>
        <taxon>Pseudonocardiales</taxon>
        <taxon>Pseudonocardiaceae</taxon>
        <taxon>Allokutzneria</taxon>
    </lineage>
</organism>
<proteinExistence type="predicted"/>
<evidence type="ECO:0000256" key="1">
    <source>
        <dbReference type="SAM" id="Phobius"/>
    </source>
</evidence>
<dbReference type="EMBL" id="LT629701">
    <property type="protein sequence ID" value="SDM49575.1"/>
    <property type="molecule type" value="Genomic_DNA"/>
</dbReference>
<keyword evidence="1" id="KW-0472">Membrane</keyword>
<dbReference type="STRING" id="211114.SAMN04489726_1913"/>
<keyword evidence="1" id="KW-1133">Transmembrane helix</keyword>
<feature type="transmembrane region" description="Helical" evidence="1">
    <location>
        <begin position="29"/>
        <end position="47"/>
    </location>
</feature>
<name>A0A1G9TR36_ALLAB</name>
<dbReference type="PIRSF" id="PIRSF020606">
    <property type="entry name" value="UCP020606"/>
    <property type="match status" value="1"/>
</dbReference>
<evidence type="ECO:0000313" key="2">
    <source>
        <dbReference type="EMBL" id="SDM49575.1"/>
    </source>
</evidence>
<keyword evidence="3" id="KW-1185">Reference proteome</keyword>
<accession>A0A1G9TR36</accession>
<dbReference type="OrthoDB" id="9786473at2"/>
<feature type="transmembrane region" description="Helical" evidence="1">
    <location>
        <begin position="127"/>
        <end position="152"/>
    </location>
</feature>
<evidence type="ECO:0000313" key="3">
    <source>
        <dbReference type="Proteomes" id="UP000183376"/>
    </source>
</evidence>
<gene>
    <name evidence="2" type="ORF">SAMN04489726_1913</name>
</gene>
<reference evidence="2 3" key="1">
    <citation type="submission" date="2016-10" db="EMBL/GenBank/DDBJ databases">
        <authorList>
            <person name="de Groot N.N."/>
        </authorList>
    </citation>
    <scope>NUCLEOTIDE SEQUENCE [LARGE SCALE GENOMIC DNA]</scope>
    <source>
        <strain evidence="2 3">DSM 44149</strain>
    </source>
</reference>
<sequence>MKREPHVLLGVVLLAVAVSAINPHSWGTWALEVLPIALAGVPLVATYKRFPLTPLSYRLIAVHALILTLGAHYTYAEVPLGFWMEDWFGFERNHYDRIGHFAQGFVPAIVVRELLLRRTPLVPGRWLITLVTFVCLGISGGFEVFEGFVGMLGGDNAADYLGTQGDQWDTQWDMTMALLGASAAQLLFSRVHDRQIELVEVRHEGEQGGR</sequence>
<dbReference type="AlphaFoldDB" id="A0A1G9TR36"/>
<protein>
    <submittedName>
        <fullName evidence="2">Putative membrane protein</fullName>
    </submittedName>
</protein>
<dbReference type="Pfam" id="PF09997">
    <property type="entry name" value="DUF2238"/>
    <property type="match status" value="1"/>
</dbReference>
<dbReference type="RefSeq" id="WP_043812980.1">
    <property type="nucleotide sequence ID" value="NZ_JOEF01000020.1"/>
</dbReference>
<dbReference type="Proteomes" id="UP000183376">
    <property type="component" value="Chromosome I"/>
</dbReference>
<dbReference type="InterPro" id="IPR014509">
    <property type="entry name" value="YjdF-like"/>
</dbReference>
<feature type="transmembrane region" description="Helical" evidence="1">
    <location>
        <begin position="59"/>
        <end position="78"/>
    </location>
</feature>
<dbReference type="eggNOG" id="COG3647">
    <property type="taxonomic scope" value="Bacteria"/>
</dbReference>